<dbReference type="PANTHER" id="PTHR30600:SF10">
    <property type="entry name" value="BLL6722 PROTEIN"/>
    <property type="match status" value="1"/>
</dbReference>
<evidence type="ECO:0000313" key="12">
    <source>
        <dbReference type="EMBL" id="PZX48549.1"/>
    </source>
</evidence>
<evidence type="ECO:0000256" key="2">
    <source>
        <dbReference type="ARBA" id="ARBA00022617"/>
    </source>
</evidence>
<dbReference type="GO" id="GO:0046872">
    <property type="term" value="F:metal ion binding"/>
    <property type="evidence" value="ECO:0007669"/>
    <property type="project" value="UniProtKB-KW"/>
</dbReference>
<evidence type="ECO:0000259" key="11">
    <source>
        <dbReference type="PROSITE" id="PS51007"/>
    </source>
</evidence>
<feature type="binding site" description="axial binding residue" evidence="9">
    <location>
        <position position="235"/>
    </location>
    <ligand>
        <name>heme c</name>
        <dbReference type="ChEBI" id="CHEBI:61717"/>
        <label>2</label>
    </ligand>
    <ligandPart>
        <name>Fe</name>
        <dbReference type="ChEBI" id="CHEBI:18248"/>
    </ligandPart>
</feature>
<dbReference type="InterPro" id="IPR036909">
    <property type="entry name" value="Cyt_c-like_dom_sf"/>
</dbReference>
<feature type="signal peptide" evidence="10">
    <location>
        <begin position="1"/>
        <end position="22"/>
    </location>
</feature>
<organism evidence="12 13">
    <name type="scientific">Algoriphagus chordae</name>
    <dbReference type="NCBI Taxonomy" id="237019"/>
    <lineage>
        <taxon>Bacteria</taxon>
        <taxon>Pseudomonadati</taxon>
        <taxon>Bacteroidota</taxon>
        <taxon>Cytophagia</taxon>
        <taxon>Cytophagales</taxon>
        <taxon>Cyclobacteriaceae</taxon>
        <taxon>Algoriphagus</taxon>
    </lineage>
</organism>
<feature type="chain" id="PRO_5016008309" evidence="10">
    <location>
        <begin position="23"/>
        <end position="359"/>
    </location>
</feature>
<feature type="domain" description="Cytochrome c" evidence="11">
    <location>
        <begin position="65"/>
        <end position="200"/>
    </location>
</feature>
<feature type="binding site" description="covalent" evidence="8">
    <location>
        <position position="87"/>
    </location>
    <ligand>
        <name>heme c</name>
        <dbReference type="ChEBI" id="CHEBI:61717"/>
        <label>1</label>
    </ligand>
</feature>
<evidence type="ECO:0000256" key="5">
    <source>
        <dbReference type="ARBA" id="ARBA00022764"/>
    </source>
</evidence>
<dbReference type="Pfam" id="PF03150">
    <property type="entry name" value="CCP_MauG"/>
    <property type="match status" value="1"/>
</dbReference>
<dbReference type="InterPro" id="IPR009056">
    <property type="entry name" value="Cyt_c-like_dom"/>
</dbReference>
<keyword evidence="6" id="KW-0560">Oxidoreductase</keyword>
<keyword evidence="5" id="KW-0574">Periplasm</keyword>
<feature type="binding site" description="covalent" evidence="8">
    <location>
        <position position="90"/>
    </location>
    <ligand>
        <name>heme c</name>
        <dbReference type="ChEBI" id="CHEBI:61717"/>
        <label>1</label>
    </ligand>
</feature>
<name>A0A2W7R387_9BACT</name>
<dbReference type="Pfam" id="PF00034">
    <property type="entry name" value="Cytochrom_C"/>
    <property type="match status" value="1"/>
</dbReference>
<dbReference type="InterPro" id="IPR004852">
    <property type="entry name" value="Di-haem_cyt_c_peroxidsae"/>
</dbReference>
<dbReference type="SUPFAM" id="SSF46626">
    <property type="entry name" value="Cytochrome c"/>
    <property type="match status" value="2"/>
</dbReference>
<dbReference type="PANTHER" id="PTHR30600">
    <property type="entry name" value="CYTOCHROME C PEROXIDASE-RELATED"/>
    <property type="match status" value="1"/>
</dbReference>
<keyword evidence="4 10" id="KW-0732">Signal</keyword>
<keyword evidence="3 9" id="KW-0479">Metal-binding</keyword>
<feature type="binding site" description="covalent" evidence="8">
    <location>
        <position position="234"/>
    </location>
    <ligand>
        <name>heme c</name>
        <dbReference type="ChEBI" id="CHEBI:61717"/>
        <label>2</label>
    </ligand>
</feature>
<evidence type="ECO:0000256" key="9">
    <source>
        <dbReference type="PIRSR" id="PIRSR000294-2"/>
    </source>
</evidence>
<protein>
    <submittedName>
        <fullName evidence="12">Cytochrome c peroxidase</fullName>
    </submittedName>
</protein>
<comment type="subcellular location">
    <subcellularLocation>
        <location evidence="1">Periplasm</location>
    </subcellularLocation>
</comment>
<feature type="domain" description="Cytochrome c" evidence="11">
    <location>
        <begin position="218"/>
        <end position="346"/>
    </location>
</feature>
<dbReference type="Gene3D" id="1.10.760.10">
    <property type="entry name" value="Cytochrome c-like domain"/>
    <property type="match status" value="2"/>
</dbReference>
<evidence type="ECO:0000256" key="4">
    <source>
        <dbReference type="ARBA" id="ARBA00022729"/>
    </source>
</evidence>
<evidence type="ECO:0000256" key="8">
    <source>
        <dbReference type="PIRSR" id="PIRSR000294-1"/>
    </source>
</evidence>
<keyword evidence="13" id="KW-1185">Reference proteome</keyword>
<feature type="binding site" description="axial binding residue" evidence="9">
    <location>
        <position position="91"/>
    </location>
    <ligand>
        <name>heme c</name>
        <dbReference type="ChEBI" id="CHEBI:61717"/>
        <label>1</label>
    </ligand>
    <ligandPart>
        <name>Fe</name>
        <dbReference type="ChEBI" id="CHEBI:18248"/>
    </ligandPart>
</feature>
<dbReference type="GO" id="GO:0020037">
    <property type="term" value="F:heme binding"/>
    <property type="evidence" value="ECO:0007669"/>
    <property type="project" value="InterPro"/>
</dbReference>
<comment type="caution">
    <text evidence="12">The sequence shown here is derived from an EMBL/GenBank/DDBJ whole genome shotgun (WGS) entry which is preliminary data.</text>
</comment>
<keyword evidence="2 8" id="KW-0349">Heme</keyword>
<accession>A0A2W7R387</accession>
<dbReference type="GO" id="GO:0004130">
    <property type="term" value="F:cytochrome-c peroxidase activity"/>
    <property type="evidence" value="ECO:0007669"/>
    <property type="project" value="TreeGrafter"/>
</dbReference>
<dbReference type="PROSITE" id="PS51007">
    <property type="entry name" value="CYTC"/>
    <property type="match status" value="2"/>
</dbReference>
<dbReference type="EMBL" id="QKZT01000019">
    <property type="protein sequence ID" value="PZX48549.1"/>
    <property type="molecule type" value="Genomic_DNA"/>
</dbReference>
<dbReference type="Proteomes" id="UP000248882">
    <property type="component" value="Unassembled WGS sequence"/>
</dbReference>
<dbReference type="GO" id="GO:0042597">
    <property type="term" value="C:periplasmic space"/>
    <property type="evidence" value="ECO:0007669"/>
    <property type="project" value="UniProtKB-SubCell"/>
</dbReference>
<evidence type="ECO:0000256" key="7">
    <source>
        <dbReference type="ARBA" id="ARBA00023004"/>
    </source>
</evidence>
<dbReference type="AlphaFoldDB" id="A0A2W7R387"/>
<keyword evidence="7 9" id="KW-0408">Iron</keyword>
<comment type="cofactor">
    <cofactor evidence="8">
        <name>heme</name>
        <dbReference type="ChEBI" id="CHEBI:30413"/>
    </cofactor>
    <text evidence="8">Binds 2 heme groups.</text>
</comment>
<evidence type="ECO:0000256" key="10">
    <source>
        <dbReference type="SAM" id="SignalP"/>
    </source>
</evidence>
<dbReference type="InterPro" id="IPR051395">
    <property type="entry name" value="Cytochrome_c_Peroxidase/MauG"/>
</dbReference>
<keyword evidence="12" id="KW-0575">Peroxidase</keyword>
<evidence type="ECO:0000256" key="3">
    <source>
        <dbReference type="ARBA" id="ARBA00022723"/>
    </source>
</evidence>
<evidence type="ECO:0000256" key="6">
    <source>
        <dbReference type="ARBA" id="ARBA00023002"/>
    </source>
</evidence>
<dbReference type="PIRSF" id="PIRSF000294">
    <property type="entry name" value="Cytochrome-c_peroxidase"/>
    <property type="match status" value="1"/>
</dbReference>
<evidence type="ECO:0000256" key="1">
    <source>
        <dbReference type="ARBA" id="ARBA00004418"/>
    </source>
</evidence>
<comment type="PTM">
    <text evidence="8">Binds 2 heme groups per subunit.</text>
</comment>
<dbReference type="GO" id="GO:0009055">
    <property type="term" value="F:electron transfer activity"/>
    <property type="evidence" value="ECO:0007669"/>
    <property type="project" value="InterPro"/>
</dbReference>
<proteinExistence type="predicted"/>
<evidence type="ECO:0000313" key="13">
    <source>
        <dbReference type="Proteomes" id="UP000248882"/>
    </source>
</evidence>
<sequence>MPLGSPMKICLKLLLLTGIALASACTQYEEPVFLEHELQYFIPELSSTLQVAGFPQPERNIISQEGVALGKKLFFDPSLSANGKVSCATCHAPSLAFTDGVGLGSHGTTGNKLHRTSPGIFNLAWQADGLFWDGGAHDLESLNFGPLTHPDEMAADLNELVANLENNEEYKQQFEHVFSAERIESAQVSRAISQYVRTLISQDSKYDRWKRQDDSFTELELKGYQLYKKNCSTCHQEGLFTDRDFHNNGLDKEYPNPPELEGLYQGRYRITSKPEDMGAYKTPTLRNIALTAPYMHDGRLETLEDVLDHYQNGIQVNESLSPQLSEGITLNPSERIALLAFLASLTDSVFIQKHHQSTN</sequence>
<reference evidence="12 13" key="1">
    <citation type="submission" date="2018-06" db="EMBL/GenBank/DDBJ databases">
        <title>Genomic Encyclopedia of Archaeal and Bacterial Type Strains, Phase II (KMG-II): from individual species to whole genera.</title>
        <authorList>
            <person name="Goeker M."/>
        </authorList>
    </citation>
    <scope>NUCLEOTIDE SEQUENCE [LARGE SCALE GENOMIC DNA]</scope>
    <source>
        <strain evidence="12 13">DSM 19830</strain>
    </source>
</reference>
<dbReference type="InterPro" id="IPR026259">
    <property type="entry name" value="MauG/Cytc_peroxidase"/>
</dbReference>
<gene>
    <name evidence="12" type="ORF">LV85_03619</name>
</gene>
<feature type="binding site" description="covalent" evidence="8">
    <location>
        <position position="231"/>
    </location>
    <ligand>
        <name>heme c</name>
        <dbReference type="ChEBI" id="CHEBI:61717"/>
        <label>2</label>
    </ligand>
</feature>